<feature type="domain" description="HAT C-terminal dimerisation" evidence="2">
    <location>
        <begin position="419"/>
        <end position="484"/>
    </location>
</feature>
<proteinExistence type="predicted"/>
<organism evidence="3 4">
    <name type="scientific">Phytophthora nicotianae P1569</name>
    <dbReference type="NCBI Taxonomy" id="1317065"/>
    <lineage>
        <taxon>Eukaryota</taxon>
        <taxon>Sar</taxon>
        <taxon>Stramenopiles</taxon>
        <taxon>Oomycota</taxon>
        <taxon>Peronosporomycetes</taxon>
        <taxon>Peronosporales</taxon>
        <taxon>Peronosporaceae</taxon>
        <taxon>Phytophthora</taxon>
    </lineage>
</organism>
<dbReference type="InterPro" id="IPR008906">
    <property type="entry name" value="HATC_C_dom"/>
</dbReference>
<dbReference type="Proteomes" id="UP000018721">
    <property type="component" value="Unassembled WGS sequence"/>
</dbReference>
<evidence type="ECO:0000256" key="1">
    <source>
        <dbReference type="SAM" id="MobiDB-lite"/>
    </source>
</evidence>
<reference evidence="3 4" key="1">
    <citation type="submission" date="2013-11" db="EMBL/GenBank/DDBJ databases">
        <title>The Genome Sequence of Phytophthora parasitica P1569.</title>
        <authorList>
            <consortium name="The Broad Institute Genomics Platform"/>
            <person name="Russ C."/>
            <person name="Tyler B."/>
            <person name="Panabieres F."/>
            <person name="Shan W."/>
            <person name="Tripathy S."/>
            <person name="Grunwald N."/>
            <person name="Machado M."/>
            <person name="Johnson C.S."/>
            <person name="Arredondo F."/>
            <person name="Hong C."/>
            <person name="Coffey M."/>
            <person name="Young S.K."/>
            <person name="Zeng Q."/>
            <person name="Gargeya S."/>
            <person name="Fitzgerald M."/>
            <person name="Abouelleil A."/>
            <person name="Alvarado L."/>
            <person name="Chapman S.B."/>
            <person name="Gainer-Dewar J."/>
            <person name="Goldberg J."/>
            <person name="Griggs A."/>
            <person name="Gujja S."/>
            <person name="Hansen M."/>
            <person name="Howarth C."/>
            <person name="Imamovic A."/>
            <person name="Ireland A."/>
            <person name="Larimer J."/>
            <person name="McCowan C."/>
            <person name="Murphy C."/>
            <person name="Pearson M."/>
            <person name="Poon T.W."/>
            <person name="Priest M."/>
            <person name="Roberts A."/>
            <person name="Saif S."/>
            <person name="Shea T."/>
            <person name="Sykes S."/>
            <person name="Wortman J."/>
            <person name="Nusbaum C."/>
            <person name="Birren B."/>
        </authorList>
    </citation>
    <scope>NUCLEOTIDE SEQUENCE [LARGE SCALE GENOMIC DNA]</scope>
    <source>
        <strain evidence="3 4">P1569</strain>
    </source>
</reference>
<keyword evidence="4" id="KW-1185">Reference proteome</keyword>
<feature type="compositionally biased region" description="Low complexity" evidence="1">
    <location>
        <begin position="122"/>
        <end position="133"/>
    </location>
</feature>
<protein>
    <recommendedName>
        <fullName evidence="2">HAT C-terminal dimerisation domain-containing protein</fullName>
    </recommendedName>
</protein>
<feature type="region of interest" description="Disordered" evidence="1">
    <location>
        <begin position="122"/>
        <end position="142"/>
    </location>
</feature>
<dbReference type="GO" id="GO:0046983">
    <property type="term" value="F:protein dimerization activity"/>
    <property type="evidence" value="ECO:0007669"/>
    <property type="project" value="InterPro"/>
</dbReference>
<dbReference type="AlphaFoldDB" id="V9EGF7"/>
<dbReference type="Pfam" id="PF05699">
    <property type="entry name" value="Dimer_Tnp_hAT"/>
    <property type="match status" value="1"/>
</dbReference>
<sequence length="504" mass="55704">MSRSSMGCSVTGCQEGDELKTDPCTVCGKHVHHMCAIGVYEGAESALNERFCGKDCVDVVYPPAKTPATPVSPPGNRVASSSASTNIWVGSDSDFVPSPDLPVDSAVEPAVKRRKCTSKTITSSNTTTCNASTGKKKATSAKTTKKAVAQSWMLAVEMEAVTNFIANLALVEAQNENLVSSYMVVFRRLAENKLKAFKFDRMAIEAPGAKDANEATHRRVVRTQDQFSEAGKTCLRRTLLQLQARFPKVTKEAMACVLLDPRTKSSAKKIAAVGDIPRKEEKAIYKNGLDFLREEHRHVFAQLAKSGKISLSQQSSQCSLLSQESNSPFSSPASTGWDDEDELLLGAPIRASKTRDEVKETELNARADAVMMEWLDLEPEWLQVAQHQNPDIPKEELSKEMSIDSHNGMYWALLGLYKYIDVLKWFSEVGEQQFPSIALLARIHLGKISSSAYQERVFSTGGIVMGPLRTRTDGRRAERQLLLRHNRDELVKMKQDARKATSQK</sequence>
<dbReference type="HOGENOM" id="CLU_541320_0_0_1"/>
<dbReference type="EMBL" id="ANIZ01002954">
    <property type="protein sequence ID" value="ETI37142.1"/>
    <property type="molecule type" value="Genomic_DNA"/>
</dbReference>
<comment type="caution">
    <text evidence="3">The sequence shown here is derived from an EMBL/GenBank/DDBJ whole genome shotgun (WGS) entry which is preliminary data.</text>
</comment>
<dbReference type="InterPro" id="IPR012337">
    <property type="entry name" value="RNaseH-like_sf"/>
</dbReference>
<gene>
    <name evidence="3" type="ORF">F443_16849</name>
</gene>
<evidence type="ECO:0000313" key="3">
    <source>
        <dbReference type="EMBL" id="ETI37142.1"/>
    </source>
</evidence>
<accession>V9EGF7</accession>
<dbReference type="SUPFAM" id="SSF53098">
    <property type="entry name" value="Ribonuclease H-like"/>
    <property type="match status" value="1"/>
</dbReference>
<evidence type="ECO:0000259" key="2">
    <source>
        <dbReference type="Pfam" id="PF05699"/>
    </source>
</evidence>
<name>V9EGF7_PHYNI</name>
<evidence type="ECO:0000313" key="4">
    <source>
        <dbReference type="Proteomes" id="UP000018721"/>
    </source>
</evidence>